<proteinExistence type="predicted"/>
<dbReference type="EMBL" id="JAWDJW010010887">
    <property type="protein sequence ID" value="KAK3045210.1"/>
    <property type="molecule type" value="Genomic_DNA"/>
</dbReference>
<reference evidence="1" key="1">
    <citation type="submission" date="2024-09" db="EMBL/GenBank/DDBJ databases">
        <title>Black Yeasts Isolated from many extreme environments.</title>
        <authorList>
            <person name="Coleine C."/>
            <person name="Stajich J.E."/>
            <person name="Selbmann L."/>
        </authorList>
    </citation>
    <scope>NUCLEOTIDE SEQUENCE</scope>
    <source>
        <strain evidence="1">CCFEE 5737</strain>
    </source>
</reference>
<sequence>LDEYTRNGDVRSFEKEFADCLHITLKSSSELKKPKKKTKKQNQKQSNGIANDPEPNGISDVTMVNGVEEEHKAPATDDDVVGGAASEPTIPDWELPEQHPRNSLLHRSRIVYALGKIFAWASPYDGAASPARKRSSIIIQFFPPNVFRWLQWLECVTVDLISQSLVQASTIAEAVNTIKPGDLVSALVNFDPTMRLLYTTLHHSHLPILESVHTIKMLVQSLDNSSPPQSRKPKQITQGPEKDGEPLVNGDLEHQVSEETDAALSELDLAFTILQDGVDIRAQSLRQALTKLNAFPASRITQTIRAELTQHETIFLIWILRFELIDGGWVSRYIDRGADAPSSSEAGEPSNRAIAIVANLLSCALDAVGVGGWSMAGIRNPGDGATEMLTSLRAEVSAALEGIHEVNFIGSFVSEFVRLGEKSMKAQKASEFGERPNKGKKVKPVTVIDAR</sequence>
<feature type="non-terminal residue" evidence="1">
    <location>
        <position position="1"/>
    </location>
</feature>
<feature type="non-terminal residue" evidence="1">
    <location>
        <position position="451"/>
    </location>
</feature>
<keyword evidence="2" id="KW-1185">Reference proteome</keyword>
<accession>A0ACC3CVG4</accession>
<organism evidence="1 2">
    <name type="scientific">Coniosporium uncinatum</name>
    <dbReference type="NCBI Taxonomy" id="93489"/>
    <lineage>
        <taxon>Eukaryota</taxon>
        <taxon>Fungi</taxon>
        <taxon>Dikarya</taxon>
        <taxon>Ascomycota</taxon>
        <taxon>Pezizomycotina</taxon>
        <taxon>Dothideomycetes</taxon>
        <taxon>Dothideomycetes incertae sedis</taxon>
        <taxon>Coniosporium</taxon>
    </lineage>
</organism>
<comment type="caution">
    <text evidence="1">The sequence shown here is derived from an EMBL/GenBank/DDBJ whole genome shotgun (WGS) entry which is preliminary data.</text>
</comment>
<protein>
    <submittedName>
        <fullName evidence="1">Uncharacterized protein</fullName>
    </submittedName>
</protein>
<dbReference type="Proteomes" id="UP001186974">
    <property type="component" value="Unassembled WGS sequence"/>
</dbReference>
<name>A0ACC3CVG4_9PEZI</name>
<evidence type="ECO:0000313" key="1">
    <source>
        <dbReference type="EMBL" id="KAK3045210.1"/>
    </source>
</evidence>
<evidence type="ECO:0000313" key="2">
    <source>
        <dbReference type="Proteomes" id="UP001186974"/>
    </source>
</evidence>
<gene>
    <name evidence="1" type="ORF">LTS18_014315</name>
</gene>